<reference evidence="2 3" key="1">
    <citation type="submission" date="2018-10" db="EMBL/GenBank/DDBJ databases">
        <title>Sequencing the genomes of 1000 actinobacteria strains.</title>
        <authorList>
            <person name="Klenk H.-P."/>
        </authorList>
    </citation>
    <scope>NUCLEOTIDE SEQUENCE [LARGE SCALE GENOMIC DNA]</scope>
    <source>
        <strain evidence="2 3">DSM 45175</strain>
    </source>
</reference>
<keyword evidence="3" id="KW-1185">Reference proteome</keyword>
<dbReference type="AlphaFoldDB" id="A0A495JDN1"/>
<evidence type="ECO:0000313" key="2">
    <source>
        <dbReference type="EMBL" id="RKR87120.1"/>
    </source>
</evidence>
<evidence type="ECO:0000313" key="3">
    <source>
        <dbReference type="Proteomes" id="UP000277671"/>
    </source>
</evidence>
<sequence>MRLRKPSLTSVLASASAAAMASAAFAAPAYAAPTTTTAASSTCSYADGTVCFNDSIWFTGQEAEYAAPLGTGCANTPITIHGWVNLTSQTLKLYRGANCTGTAITVPVSDLHTSSTAYLSFKVA</sequence>
<comment type="caution">
    <text evidence="2">The sequence shown here is derived from an EMBL/GenBank/DDBJ whole genome shotgun (WGS) entry which is preliminary data.</text>
</comment>
<accession>A0A495JDN1</accession>
<proteinExistence type="predicted"/>
<keyword evidence="1" id="KW-0732">Signal</keyword>
<gene>
    <name evidence="2" type="ORF">BDK92_1393</name>
</gene>
<evidence type="ECO:0000256" key="1">
    <source>
        <dbReference type="SAM" id="SignalP"/>
    </source>
</evidence>
<dbReference type="OrthoDB" id="3403298at2"/>
<feature type="signal peptide" evidence="1">
    <location>
        <begin position="1"/>
        <end position="31"/>
    </location>
</feature>
<organism evidence="2 3">
    <name type="scientific">Micromonospora pisi</name>
    <dbReference type="NCBI Taxonomy" id="589240"/>
    <lineage>
        <taxon>Bacteria</taxon>
        <taxon>Bacillati</taxon>
        <taxon>Actinomycetota</taxon>
        <taxon>Actinomycetes</taxon>
        <taxon>Micromonosporales</taxon>
        <taxon>Micromonosporaceae</taxon>
        <taxon>Micromonospora</taxon>
    </lineage>
</organism>
<dbReference type="EMBL" id="RBKT01000001">
    <property type="protein sequence ID" value="RKR87120.1"/>
    <property type="molecule type" value="Genomic_DNA"/>
</dbReference>
<evidence type="ECO:0008006" key="4">
    <source>
        <dbReference type="Google" id="ProtNLM"/>
    </source>
</evidence>
<dbReference type="Proteomes" id="UP000277671">
    <property type="component" value="Unassembled WGS sequence"/>
</dbReference>
<feature type="chain" id="PRO_5038971046" description="Peptidase inhibitor family I36" evidence="1">
    <location>
        <begin position="32"/>
        <end position="124"/>
    </location>
</feature>
<name>A0A495JDN1_9ACTN</name>
<protein>
    <recommendedName>
        <fullName evidence="4">Peptidase inhibitor family I36</fullName>
    </recommendedName>
</protein>
<dbReference type="RefSeq" id="WP_121155639.1">
    <property type="nucleotide sequence ID" value="NZ_RBKT01000001.1"/>
</dbReference>